<protein>
    <submittedName>
        <fullName evidence="1">Uncharacterized protein</fullName>
    </submittedName>
</protein>
<reference evidence="2" key="1">
    <citation type="submission" date="2015-02" db="EMBL/GenBank/DDBJ databases">
        <authorList>
            <person name="Chooi Y.-H."/>
        </authorList>
    </citation>
    <scope>NUCLEOTIDE SEQUENCE [LARGE SCALE GENOMIC DNA]</scope>
    <source>
        <strain evidence="2">strain Y</strain>
    </source>
</reference>
<evidence type="ECO:0000313" key="1">
    <source>
        <dbReference type="EMBL" id="CPR17488.1"/>
    </source>
</evidence>
<keyword evidence="2" id="KW-1185">Reference proteome</keyword>
<name>A0A0D6JDP0_9HYPH</name>
<sequence>MAAAKTSRDQVTGPSLTLSLSLAKSPLAHEFERSENAVNRLSALVSGNHGAK</sequence>
<gene>
    <name evidence="1" type="ORF">YBN1229_v1_1280</name>
</gene>
<dbReference type="AlphaFoldDB" id="A0A0D6JDP0"/>
<evidence type="ECO:0000313" key="2">
    <source>
        <dbReference type="Proteomes" id="UP000033187"/>
    </source>
</evidence>
<dbReference type="Proteomes" id="UP000033187">
    <property type="component" value="Chromosome 1"/>
</dbReference>
<organism evidence="1 2">
    <name type="scientific">Candidatus Filomicrobium marinum</name>
    <dbReference type="NCBI Taxonomy" id="1608628"/>
    <lineage>
        <taxon>Bacteria</taxon>
        <taxon>Pseudomonadati</taxon>
        <taxon>Pseudomonadota</taxon>
        <taxon>Alphaproteobacteria</taxon>
        <taxon>Hyphomicrobiales</taxon>
        <taxon>Hyphomicrobiaceae</taxon>
        <taxon>Filomicrobium</taxon>
    </lineage>
</organism>
<dbReference type="KEGG" id="fil:BN1229_v1_1282"/>
<accession>A0A0D6JDP0</accession>
<dbReference type="EMBL" id="LN829119">
    <property type="protein sequence ID" value="CPR17488.1"/>
    <property type="molecule type" value="Genomic_DNA"/>
</dbReference>
<dbReference type="KEGG" id="fiy:BN1229_v1_1280"/>
<proteinExistence type="predicted"/>